<dbReference type="EMBL" id="QICD01000020">
    <property type="protein sequence ID" value="RNL41562.1"/>
    <property type="molecule type" value="Genomic_DNA"/>
</dbReference>
<evidence type="ECO:0000256" key="1">
    <source>
        <dbReference type="SAM" id="Phobius"/>
    </source>
</evidence>
<keyword evidence="1" id="KW-1133">Transmembrane helix</keyword>
<name>A0A3N0B3A2_9ACTN</name>
<evidence type="ECO:0000313" key="3">
    <source>
        <dbReference type="Proteomes" id="UP000278632"/>
    </source>
</evidence>
<keyword evidence="1" id="KW-0472">Membrane</keyword>
<reference evidence="3" key="1">
    <citation type="submission" date="2018-05" db="EMBL/GenBank/DDBJ databases">
        <title>Genome Sequencing of selected type strains of the family Eggerthellaceae.</title>
        <authorList>
            <person name="Danylec N."/>
            <person name="Stoll D.A."/>
            <person name="Doetsch A."/>
            <person name="Huch M."/>
        </authorList>
    </citation>
    <scope>NUCLEOTIDE SEQUENCE [LARGE SCALE GENOMIC DNA]</scope>
    <source>
        <strain evidence="3">DSM 16106</strain>
    </source>
</reference>
<protein>
    <submittedName>
        <fullName evidence="2">Uncharacterized protein</fullName>
    </submittedName>
</protein>
<evidence type="ECO:0000313" key="2">
    <source>
        <dbReference type="EMBL" id="RNL41562.1"/>
    </source>
</evidence>
<accession>A0A3N0B3A2</accession>
<sequence>MRFVGDGWQLAFAIGLVMPDNGRWLKRLRAHAPARRKGSCMDLAYGCLACTGDNSLPFIVGGVVVAALAVLVVAFVLMRRK</sequence>
<keyword evidence="1" id="KW-0812">Transmembrane</keyword>
<dbReference type="Proteomes" id="UP000278632">
    <property type="component" value="Unassembled WGS sequence"/>
</dbReference>
<gene>
    <name evidence="2" type="ORF">DMP08_09145</name>
</gene>
<keyword evidence="3" id="KW-1185">Reference proteome</keyword>
<dbReference type="AlphaFoldDB" id="A0A3N0B3A2"/>
<organism evidence="2 3">
    <name type="scientific">Paraeggerthella hongkongensis</name>
    <dbReference type="NCBI Taxonomy" id="230658"/>
    <lineage>
        <taxon>Bacteria</taxon>
        <taxon>Bacillati</taxon>
        <taxon>Actinomycetota</taxon>
        <taxon>Coriobacteriia</taxon>
        <taxon>Eggerthellales</taxon>
        <taxon>Eggerthellaceae</taxon>
        <taxon>Paraeggerthella</taxon>
    </lineage>
</organism>
<comment type="caution">
    <text evidence="2">The sequence shown here is derived from an EMBL/GenBank/DDBJ whole genome shotgun (WGS) entry which is preliminary data.</text>
</comment>
<proteinExistence type="predicted"/>
<feature type="transmembrane region" description="Helical" evidence="1">
    <location>
        <begin position="58"/>
        <end position="78"/>
    </location>
</feature>